<keyword evidence="2" id="KW-0472">Membrane</keyword>
<sequence length="404" mass="46345">MRHFLHALKWILFTLLLIPVGGYLILLLVNLQDSEPSAQASAYLEQVNAEEAALSQHLEHNPYLYAFGFDAPKDDDPMALGLKRYQALKQLDVMQQPEKAFPHPFELPKSTLPTCRSQEGYLSECINLLTESNELQLTIKDYAWLIERYRTLISLRHWQDDTHFNLFINPIPGARLIAAQHLYILNSFLKNRHKPSMFLADIDQDMRFWLQASTQINLLHNKLMAISILQQNMKLGEALIEQMNRESEDYLLPSLWQRPMPKGVLSLERVKRGEWHYFTKISKAVSGVDDKADITTQIVEALLMPLMQPQDTANRYADILIGKTSIKQCPNELSLSTLIGYAYNPMGKFILCSSVPPFEGYQARTNNLESQRQELIRRLTANPANSAEMETEVSEDARQNSPEE</sequence>
<keyword evidence="2" id="KW-1133">Transmembrane helix</keyword>
<protein>
    <submittedName>
        <fullName evidence="3">Uncharacterized protein</fullName>
    </submittedName>
</protein>
<reference evidence="3 4" key="1">
    <citation type="submission" date="2019-06" db="EMBL/GenBank/DDBJ databases">
        <title>Complete genome of Shewanella marisflavi ECSMB14101, a mussel settlement-inducing bacterium isolated from East China Sea.</title>
        <authorList>
            <person name="Yang J."/>
            <person name="Liang X."/>
            <person name="Chang R."/>
            <person name="Peng L."/>
        </authorList>
    </citation>
    <scope>NUCLEOTIDE SEQUENCE [LARGE SCALE GENOMIC DNA]</scope>
    <source>
        <strain evidence="3 4">ECSMB14101</strain>
    </source>
</reference>
<accession>A0ABX5WQZ8</accession>
<name>A0ABX5WQZ8_9GAMM</name>
<feature type="transmembrane region" description="Helical" evidence="2">
    <location>
        <begin position="7"/>
        <end position="29"/>
    </location>
</feature>
<evidence type="ECO:0000256" key="1">
    <source>
        <dbReference type="SAM" id="MobiDB-lite"/>
    </source>
</evidence>
<gene>
    <name evidence="3" type="ORF">FGA12_13325</name>
</gene>
<evidence type="ECO:0000313" key="4">
    <source>
        <dbReference type="Proteomes" id="UP000318758"/>
    </source>
</evidence>
<dbReference type="EMBL" id="CP041153">
    <property type="protein sequence ID" value="QDF76045.1"/>
    <property type="molecule type" value="Genomic_DNA"/>
</dbReference>
<evidence type="ECO:0000313" key="3">
    <source>
        <dbReference type="EMBL" id="QDF76045.1"/>
    </source>
</evidence>
<proteinExistence type="predicted"/>
<dbReference type="Proteomes" id="UP000318758">
    <property type="component" value="Chromosome"/>
</dbReference>
<keyword evidence="4" id="KW-1185">Reference proteome</keyword>
<feature type="region of interest" description="Disordered" evidence="1">
    <location>
        <begin position="378"/>
        <end position="404"/>
    </location>
</feature>
<organism evidence="3 4">
    <name type="scientific">Shewanella marisflavi</name>
    <dbReference type="NCBI Taxonomy" id="260364"/>
    <lineage>
        <taxon>Bacteria</taxon>
        <taxon>Pseudomonadati</taxon>
        <taxon>Pseudomonadota</taxon>
        <taxon>Gammaproteobacteria</taxon>
        <taxon>Alteromonadales</taxon>
        <taxon>Shewanellaceae</taxon>
        <taxon>Shewanella</taxon>
    </lineage>
</organism>
<keyword evidence="2" id="KW-0812">Transmembrane</keyword>
<dbReference type="RefSeq" id="WP_033538587.1">
    <property type="nucleotide sequence ID" value="NZ_CP041153.1"/>
</dbReference>
<evidence type="ECO:0000256" key="2">
    <source>
        <dbReference type="SAM" id="Phobius"/>
    </source>
</evidence>